<dbReference type="InterPro" id="IPR033870">
    <property type="entry name" value="FatB"/>
</dbReference>
<dbReference type="InterPro" id="IPR002491">
    <property type="entry name" value="ABC_transptr_periplasmic_BD"/>
</dbReference>
<proteinExistence type="inferred from homology"/>
<comment type="subcellular location">
    <subcellularLocation>
        <location evidence="1">Cell envelope</location>
    </subcellularLocation>
</comment>
<organism evidence="8 9">
    <name type="scientific">Mesobaculum littorinae</name>
    <dbReference type="NCBI Taxonomy" id="2486419"/>
    <lineage>
        <taxon>Bacteria</taxon>
        <taxon>Pseudomonadati</taxon>
        <taxon>Pseudomonadota</taxon>
        <taxon>Alphaproteobacteria</taxon>
        <taxon>Rhodobacterales</taxon>
        <taxon>Roseobacteraceae</taxon>
        <taxon>Mesobaculum</taxon>
    </lineage>
</organism>
<keyword evidence="4" id="KW-0408">Iron</keyword>
<evidence type="ECO:0000256" key="4">
    <source>
        <dbReference type="ARBA" id="ARBA00022496"/>
    </source>
</evidence>
<feature type="signal peptide" evidence="6">
    <location>
        <begin position="1"/>
        <end position="27"/>
    </location>
</feature>
<dbReference type="Proteomes" id="UP000285908">
    <property type="component" value="Unassembled WGS sequence"/>
</dbReference>
<name>A0A438AIR6_9RHOB</name>
<gene>
    <name evidence="8" type="ORF">EKE94_06560</name>
</gene>
<comment type="caution">
    <text evidence="8">The sequence shown here is derived from an EMBL/GenBank/DDBJ whole genome shotgun (WGS) entry which is preliminary data.</text>
</comment>
<dbReference type="EMBL" id="RQXX01000002">
    <property type="protein sequence ID" value="RVV98572.1"/>
    <property type="molecule type" value="Genomic_DNA"/>
</dbReference>
<dbReference type="RefSeq" id="WP_127905803.1">
    <property type="nucleotide sequence ID" value="NZ_RQXX01000002.1"/>
</dbReference>
<keyword evidence="4" id="KW-0410">Iron transport</keyword>
<dbReference type="PANTHER" id="PTHR30532:SF28">
    <property type="entry name" value="PETROBACTIN-BINDING PROTEIN YCLQ"/>
    <property type="match status" value="1"/>
</dbReference>
<accession>A0A438AIR6</accession>
<keyword evidence="3" id="KW-0813">Transport</keyword>
<dbReference type="PROSITE" id="PS50983">
    <property type="entry name" value="FE_B12_PBP"/>
    <property type="match status" value="1"/>
</dbReference>
<keyword evidence="9" id="KW-1185">Reference proteome</keyword>
<feature type="chain" id="PRO_5019032812" evidence="6">
    <location>
        <begin position="28"/>
        <end position="326"/>
    </location>
</feature>
<dbReference type="GO" id="GO:0030288">
    <property type="term" value="C:outer membrane-bounded periplasmic space"/>
    <property type="evidence" value="ECO:0007669"/>
    <property type="project" value="TreeGrafter"/>
</dbReference>
<feature type="domain" description="Fe/B12 periplasmic-binding" evidence="7">
    <location>
        <begin position="65"/>
        <end position="325"/>
    </location>
</feature>
<keyword evidence="4" id="KW-0406">Ion transport</keyword>
<evidence type="ECO:0000256" key="6">
    <source>
        <dbReference type="SAM" id="SignalP"/>
    </source>
</evidence>
<evidence type="ECO:0000256" key="2">
    <source>
        <dbReference type="ARBA" id="ARBA00008814"/>
    </source>
</evidence>
<dbReference type="SUPFAM" id="SSF53807">
    <property type="entry name" value="Helical backbone' metal receptor"/>
    <property type="match status" value="1"/>
</dbReference>
<dbReference type="GO" id="GO:1901678">
    <property type="term" value="P:iron coordination entity transport"/>
    <property type="evidence" value="ECO:0007669"/>
    <property type="project" value="UniProtKB-ARBA"/>
</dbReference>
<protein>
    <submittedName>
        <fullName evidence="8">Siderophore ABC transporter substrate-binding protein</fullName>
    </submittedName>
</protein>
<evidence type="ECO:0000313" key="8">
    <source>
        <dbReference type="EMBL" id="RVV98572.1"/>
    </source>
</evidence>
<keyword evidence="5 6" id="KW-0732">Signal</keyword>
<evidence type="ECO:0000256" key="3">
    <source>
        <dbReference type="ARBA" id="ARBA00022448"/>
    </source>
</evidence>
<sequence>MTHRIRSGRLSLAVLPLALLSALPVAAQDTETEAPALADTAPVAAPDVTFDTARGEVSMPPAPETIAVFDIAAADTLDALGVEIAGTIDRVFVDYLAEMAEDAEVVGTIFEPDMEALNAMQPDLVVIGGRSAEQLDAVSGIAPTIDMTIPGEDMVDVAMDRIEAYGTLFERQAEAAALIGEFETRLAGVRETAADEGTALIVLTNGPKISAYGPGSRFGWIHDALDLAPAVEDVDTATHGEAISFEFIRDANPDWLIVIDRAAAIGQEGARAEETLNNELVAGTTAWEQGQVVYLNAADAYIAGGGIRSMTRTLDTLAQGFADAEQ</sequence>
<dbReference type="Gene3D" id="3.40.50.1980">
    <property type="entry name" value="Nitrogenase molybdenum iron protein domain"/>
    <property type="match status" value="2"/>
</dbReference>
<evidence type="ECO:0000259" key="7">
    <source>
        <dbReference type="PROSITE" id="PS50983"/>
    </source>
</evidence>
<comment type="similarity">
    <text evidence="2">Belongs to the bacterial solute-binding protein 8 family.</text>
</comment>
<dbReference type="InterPro" id="IPR051313">
    <property type="entry name" value="Bact_iron-sidero_bind"/>
</dbReference>
<evidence type="ECO:0000313" key="9">
    <source>
        <dbReference type="Proteomes" id="UP000285908"/>
    </source>
</evidence>
<dbReference type="PANTHER" id="PTHR30532">
    <property type="entry name" value="IRON III DICITRATE-BINDING PERIPLASMIC PROTEIN"/>
    <property type="match status" value="1"/>
</dbReference>
<evidence type="ECO:0000256" key="1">
    <source>
        <dbReference type="ARBA" id="ARBA00004196"/>
    </source>
</evidence>
<dbReference type="OrthoDB" id="63946at2"/>
<dbReference type="AlphaFoldDB" id="A0A438AIR6"/>
<dbReference type="Pfam" id="PF01497">
    <property type="entry name" value="Peripla_BP_2"/>
    <property type="match status" value="1"/>
</dbReference>
<dbReference type="CDD" id="cd01140">
    <property type="entry name" value="FatB"/>
    <property type="match status" value="1"/>
</dbReference>
<reference evidence="8 9" key="1">
    <citation type="submission" date="2018-11" db="EMBL/GenBank/DDBJ databases">
        <title>Mesobaculum littorinae gen. nov., sp. nov., isolated from Littorina scabra that represents a novel genus of the order Rhodobacteraceae.</title>
        <authorList>
            <person name="Li F."/>
        </authorList>
    </citation>
    <scope>NUCLEOTIDE SEQUENCE [LARGE SCALE GENOMIC DNA]</scope>
    <source>
        <strain evidence="8 9">M0103</strain>
    </source>
</reference>
<evidence type="ECO:0000256" key="5">
    <source>
        <dbReference type="ARBA" id="ARBA00022729"/>
    </source>
</evidence>